<evidence type="ECO:0000313" key="2">
    <source>
        <dbReference type="Proteomes" id="UP001345963"/>
    </source>
</evidence>
<sequence>MMHKKDHKQFPEEMQIEDMNHVRSTKTKRLYLKLPLDDGAPRPISKAATLQRKLTLAPCIWNLDLLVMIHIS</sequence>
<reference evidence="1 2" key="1">
    <citation type="submission" date="2021-07" db="EMBL/GenBank/DDBJ databases">
        <authorList>
            <person name="Palmer J.M."/>
        </authorList>
    </citation>
    <scope>NUCLEOTIDE SEQUENCE [LARGE SCALE GENOMIC DNA]</scope>
    <source>
        <strain evidence="1 2">AT_MEX2019</strain>
        <tissue evidence="1">Muscle</tissue>
    </source>
</reference>
<proteinExistence type="predicted"/>
<gene>
    <name evidence="1" type="ORF">ATANTOWER_016079</name>
</gene>
<evidence type="ECO:0000313" key="1">
    <source>
        <dbReference type="EMBL" id="MED6237791.1"/>
    </source>
</evidence>
<dbReference type="Proteomes" id="UP001345963">
    <property type="component" value="Unassembled WGS sequence"/>
</dbReference>
<name>A0ABU7AHW2_9TELE</name>
<comment type="caution">
    <text evidence="1">The sequence shown here is derived from an EMBL/GenBank/DDBJ whole genome shotgun (WGS) entry which is preliminary data.</text>
</comment>
<dbReference type="EMBL" id="JAHUTI010019703">
    <property type="protein sequence ID" value="MED6237791.1"/>
    <property type="molecule type" value="Genomic_DNA"/>
</dbReference>
<accession>A0ABU7AHW2</accession>
<keyword evidence="2" id="KW-1185">Reference proteome</keyword>
<protein>
    <submittedName>
        <fullName evidence="1">Uncharacterized protein</fullName>
    </submittedName>
</protein>
<organism evidence="1 2">
    <name type="scientific">Ataeniobius toweri</name>
    <dbReference type="NCBI Taxonomy" id="208326"/>
    <lineage>
        <taxon>Eukaryota</taxon>
        <taxon>Metazoa</taxon>
        <taxon>Chordata</taxon>
        <taxon>Craniata</taxon>
        <taxon>Vertebrata</taxon>
        <taxon>Euteleostomi</taxon>
        <taxon>Actinopterygii</taxon>
        <taxon>Neopterygii</taxon>
        <taxon>Teleostei</taxon>
        <taxon>Neoteleostei</taxon>
        <taxon>Acanthomorphata</taxon>
        <taxon>Ovalentaria</taxon>
        <taxon>Atherinomorphae</taxon>
        <taxon>Cyprinodontiformes</taxon>
        <taxon>Goodeidae</taxon>
        <taxon>Ataeniobius</taxon>
    </lineage>
</organism>